<protein>
    <recommendedName>
        <fullName evidence="4">PEGA domain-containing protein</fullName>
    </recommendedName>
</protein>
<evidence type="ECO:0000313" key="2">
    <source>
        <dbReference type="EMBL" id="PWW14510.1"/>
    </source>
</evidence>
<feature type="signal peptide" evidence="1">
    <location>
        <begin position="1"/>
        <end position="25"/>
    </location>
</feature>
<dbReference type="Proteomes" id="UP000246964">
    <property type="component" value="Unassembled WGS sequence"/>
</dbReference>
<reference evidence="2 3" key="1">
    <citation type="submission" date="2018-05" db="EMBL/GenBank/DDBJ databases">
        <title>Freshwater and sediment microbial communities from various areas in North America, analyzing microbe dynamics in response to fracking.</title>
        <authorList>
            <person name="Lamendella R."/>
        </authorList>
    </citation>
    <scope>NUCLEOTIDE SEQUENCE [LARGE SCALE GENOMIC DNA]</scope>
    <source>
        <strain evidence="2 3">125B1</strain>
    </source>
</reference>
<proteinExistence type="predicted"/>
<sequence length="164" mass="17501">MNQSKWMVAMLAAVMASGCSSIVSKSDYPVSFDSTPSGAAYVLTNSKGVRVDSGVTPATVTLPSSAGYFQGEKYTLSVSMQGYSSRDYTFTASLDGWYFGNLLFGGLPGMLIVDPLTGAMFNLPEHVHVPLDASNNNKGQVVKIGFMEDLTPAEKQRLVPITAQ</sequence>
<evidence type="ECO:0008006" key="4">
    <source>
        <dbReference type="Google" id="ProtNLM"/>
    </source>
</evidence>
<dbReference type="PROSITE" id="PS51257">
    <property type="entry name" value="PROKAR_LIPOPROTEIN"/>
    <property type="match status" value="1"/>
</dbReference>
<keyword evidence="1" id="KW-0732">Signal</keyword>
<dbReference type="OrthoDB" id="194242at2"/>
<gene>
    <name evidence="2" type="ORF">DET45_103203</name>
</gene>
<evidence type="ECO:0000256" key="1">
    <source>
        <dbReference type="SAM" id="SignalP"/>
    </source>
</evidence>
<name>A0A317QB10_9GAMM</name>
<dbReference type="EMBL" id="QGTT01000003">
    <property type="protein sequence ID" value="PWW14510.1"/>
    <property type="molecule type" value="Genomic_DNA"/>
</dbReference>
<organism evidence="2 3">
    <name type="scientific">Pseudidiomarina maritima</name>
    <dbReference type="NCBI Taxonomy" id="519453"/>
    <lineage>
        <taxon>Bacteria</taxon>
        <taxon>Pseudomonadati</taxon>
        <taxon>Pseudomonadota</taxon>
        <taxon>Gammaproteobacteria</taxon>
        <taxon>Alteromonadales</taxon>
        <taxon>Idiomarinaceae</taxon>
        <taxon>Pseudidiomarina</taxon>
    </lineage>
</organism>
<dbReference type="RefSeq" id="WP_110075401.1">
    <property type="nucleotide sequence ID" value="NZ_QGTT01000003.1"/>
</dbReference>
<comment type="caution">
    <text evidence="2">The sequence shown here is derived from an EMBL/GenBank/DDBJ whole genome shotgun (WGS) entry which is preliminary data.</text>
</comment>
<accession>A0A317QB10</accession>
<keyword evidence="3" id="KW-1185">Reference proteome</keyword>
<evidence type="ECO:0000313" key="3">
    <source>
        <dbReference type="Proteomes" id="UP000246964"/>
    </source>
</evidence>
<feature type="chain" id="PRO_5016459653" description="PEGA domain-containing protein" evidence="1">
    <location>
        <begin position="26"/>
        <end position="164"/>
    </location>
</feature>
<dbReference type="AlphaFoldDB" id="A0A317QB10"/>